<evidence type="ECO:0000313" key="3">
    <source>
        <dbReference type="Proteomes" id="UP001420932"/>
    </source>
</evidence>
<feature type="region of interest" description="Disordered" evidence="1">
    <location>
        <begin position="1"/>
        <end position="54"/>
    </location>
</feature>
<protein>
    <submittedName>
        <fullName evidence="2">Uncharacterized protein</fullName>
    </submittedName>
</protein>
<keyword evidence="3" id="KW-1185">Reference proteome</keyword>
<sequence length="54" mass="5425">MLGRTREVTKKRGDGGGRGAHPLDGGIADSAGLQHGGEIGGETRRPASSAAVQQ</sequence>
<comment type="caution">
    <text evidence="2">The sequence shown here is derived from an EMBL/GenBank/DDBJ whole genome shotgun (WGS) entry which is preliminary data.</text>
</comment>
<name>A0AAP0P5C5_9MAGN</name>
<dbReference type="EMBL" id="JBBNAF010000007">
    <property type="protein sequence ID" value="KAK9128890.1"/>
    <property type="molecule type" value="Genomic_DNA"/>
</dbReference>
<organism evidence="2 3">
    <name type="scientific">Stephania yunnanensis</name>
    <dbReference type="NCBI Taxonomy" id="152371"/>
    <lineage>
        <taxon>Eukaryota</taxon>
        <taxon>Viridiplantae</taxon>
        <taxon>Streptophyta</taxon>
        <taxon>Embryophyta</taxon>
        <taxon>Tracheophyta</taxon>
        <taxon>Spermatophyta</taxon>
        <taxon>Magnoliopsida</taxon>
        <taxon>Ranunculales</taxon>
        <taxon>Menispermaceae</taxon>
        <taxon>Menispermoideae</taxon>
        <taxon>Cissampelideae</taxon>
        <taxon>Stephania</taxon>
    </lineage>
</organism>
<dbReference type="Proteomes" id="UP001420932">
    <property type="component" value="Unassembled WGS sequence"/>
</dbReference>
<accession>A0AAP0P5C5</accession>
<reference evidence="2 3" key="1">
    <citation type="submission" date="2024-01" db="EMBL/GenBank/DDBJ databases">
        <title>Genome assemblies of Stephania.</title>
        <authorList>
            <person name="Yang L."/>
        </authorList>
    </citation>
    <scope>NUCLEOTIDE SEQUENCE [LARGE SCALE GENOMIC DNA]</scope>
    <source>
        <strain evidence="2">YNDBR</strain>
        <tissue evidence="2">Leaf</tissue>
    </source>
</reference>
<dbReference type="AlphaFoldDB" id="A0AAP0P5C5"/>
<evidence type="ECO:0000256" key="1">
    <source>
        <dbReference type="SAM" id="MobiDB-lite"/>
    </source>
</evidence>
<feature type="compositionally biased region" description="Basic and acidic residues" evidence="1">
    <location>
        <begin position="1"/>
        <end position="15"/>
    </location>
</feature>
<evidence type="ECO:0000313" key="2">
    <source>
        <dbReference type="EMBL" id="KAK9128890.1"/>
    </source>
</evidence>
<gene>
    <name evidence="2" type="ORF">Syun_017687</name>
</gene>
<proteinExistence type="predicted"/>